<dbReference type="Gene3D" id="2.60.120.650">
    <property type="entry name" value="Cupin"/>
    <property type="match status" value="1"/>
</dbReference>
<accession>A0ABR3ITK3</accession>
<feature type="compositionally biased region" description="Basic and acidic residues" evidence="1">
    <location>
        <begin position="1211"/>
        <end position="1225"/>
    </location>
</feature>
<feature type="compositionally biased region" description="Polar residues" evidence="1">
    <location>
        <begin position="1129"/>
        <end position="1140"/>
    </location>
</feature>
<feature type="compositionally biased region" description="Polar residues" evidence="1">
    <location>
        <begin position="810"/>
        <end position="838"/>
    </location>
</feature>
<feature type="compositionally biased region" description="Basic and acidic residues" evidence="1">
    <location>
        <begin position="754"/>
        <end position="770"/>
    </location>
</feature>
<dbReference type="EMBL" id="JASNQZ010000015">
    <property type="protein sequence ID" value="KAL0946647.1"/>
    <property type="molecule type" value="Genomic_DNA"/>
</dbReference>
<evidence type="ECO:0000313" key="3">
    <source>
        <dbReference type="EMBL" id="KAL0946647.1"/>
    </source>
</evidence>
<evidence type="ECO:0000256" key="1">
    <source>
        <dbReference type="SAM" id="MobiDB-lite"/>
    </source>
</evidence>
<protein>
    <recommendedName>
        <fullName evidence="2">JmjC domain-containing protein</fullName>
    </recommendedName>
</protein>
<feature type="region of interest" description="Disordered" evidence="1">
    <location>
        <begin position="750"/>
        <end position="927"/>
    </location>
</feature>
<feature type="compositionally biased region" description="Basic and acidic residues" evidence="1">
    <location>
        <begin position="1097"/>
        <end position="1107"/>
    </location>
</feature>
<keyword evidence="4" id="KW-1185">Reference proteome</keyword>
<evidence type="ECO:0000259" key="2">
    <source>
        <dbReference type="PROSITE" id="PS51184"/>
    </source>
</evidence>
<feature type="compositionally biased region" description="Polar residues" evidence="1">
    <location>
        <begin position="1271"/>
        <end position="1283"/>
    </location>
</feature>
<feature type="compositionally biased region" description="Low complexity" evidence="1">
    <location>
        <begin position="684"/>
        <end position="708"/>
    </location>
</feature>
<feature type="domain" description="JmjC" evidence="2">
    <location>
        <begin position="123"/>
        <end position="303"/>
    </location>
</feature>
<name>A0ABR3ITK3_9AGAR</name>
<feature type="region of interest" description="Disordered" evidence="1">
    <location>
        <begin position="678"/>
        <end position="724"/>
    </location>
</feature>
<dbReference type="SUPFAM" id="SSF51197">
    <property type="entry name" value="Clavaminate synthase-like"/>
    <property type="match status" value="1"/>
</dbReference>
<evidence type="ECO:0000313" key="4">
    <source>
        <dbReference type="Proteomes" id="UP001556367"/>
    </source>
</evidence>
<dbReference type="PROSITE" id="PS51184">
    <property type="entry name" value="JMJC"/>
    <property type="match status" value="1"/>
</dbReference>
<gene>
    <name evidence="3" type="ORF">HGRIS_012841</name>
</gene>
<reference evidence="4" key="1">
    <citation type="submission" date="2024-06" db="EMBL/GenBank/DDBJ databases">
        <title>Multi-omics analyses provide insights into the biosynthesis of the anticancer antibiotic pleurotin in Hohenbuehelia grisea.</title>
        <authorList>
            <person name="Weaver J.A."/>
            <person name="Alberti F."/>
        </authorList>
    </citation>
    <scope>NUCLEOTIDE SEQUENCE [LARGE SCALE GENOMIC DNA]</scope>
    <source>
        <strain evidence="4">T-177</strain>
    </source>
</reference>
<dbReference type="Proteomes" id="UP001556367">
    <property type="component" value="Unassembled WGS sequence"/>
</dbReference>
<comment type="caution">
    <text evidence="3">The sequence shown here is derived from an EMBL/GenBank/DDBJ whole genome shotgun (WGS) entry which is preliminary data.</text>
</comment>
<sequence>MHSHPTRDKLQTTAPFFTAQGWTLENLLARSTNFQRVPRISVASPELDAQLQEYEHHCIPLIVQELHQLESWRPELFTAEWLVEHGPPNIRTRNIRNYSDAELPTQSFIAKLRQTPTHSTPEETERLYGKDVDCPPEWNIWLHQSGCVPELLHPDGPDNLMMNLPKQAQVETLMCYVGVGDTYTPCHKDLCASSGHNLMCHTENGGSSFWFMTDGSDAAEVAAYFRKLHQELDHETHVISVDELAKAPFKVYIAEQLLGDLVLVPPRSCHQVVNQGGITIKTSWSRMTLKGLSTALFQELPVYHRVCRPETYRIKSTIHHTLLKKTSTLVDILPEMAHRPVRAVSVVYGKAEPRPPQASSILHDSVSRLKSRCFDVANELKELLRLFRAILHEEYADDWASMKILTVSSSPTDPSSPQSSPHERYCAEEGYLSCDFCGADIFQSYFECSICSCDLGKEAGPGVFICPGCYVEGRSCRCEVMTPGLCFGFDELHQDLARAEDALRLYHTQAQMQVTLDNDSAIMTRLFQAACTLHANRKAQKRISRACRFRGSSESHAVPPSEALNCKQCHSSQCFMHLLDDEKIHITQALFLHGEDKEHLAYHTAQRQGKHDFERSSTALILASKQGSSPPRSHQLVQLALMYKTCKPINVRCMKTGFYDDRVEMHEPFINSLDDAGAMEEESSAPSPSQTSSPSPLFSAPGSISEPPSSEKPEFAPGLRAEPRCPSPCPKPPMVFLDVFMPDLFDVYPPRIGPPKEAKTDKLQTARGPEEMSQPVGPPTGVKRKVKKDSKRQDPPKRIAKKRGRPPLHASSSGTTIPGKHTNASASASAIEQVSAGPSGSAAFREESQKKRQAIANIRFKKIKPAETNNPTNGTFSECLASTYNQASENNLKGYDTEPGESSDEANAPTLDADPNGSGRISLSDDPAALEQPVVAVDLAPWRKPHLLLEAVISGENSLVESTPPVLILQAPLDSNFEHLVDQSPPQGLEGHPASGTLSAQGCPIPGGYGPISGHAVVQPEPRLPAYTSQPATQIRQLGPPRSNVSRPYGNMHGPANPYNWTHQLTAAPQQGRGSQQSRHPSAYRSYVSRNRNFHQNQRERHGDQNRRLHPPGPPSSPLNGRERMPQGTWCNAVQGTQRGSGWHEGGPDYHRTRANSSGSYAGHSQQRPYWPPYGPSHHGTPSSGEFVQGSSRGGHGRRDDHWQANKRRRSDGPDMYRDFEHPDTRSASLMHRMPSHSTPNNGGHVSLREPSPRRQHYNSTGDDDELLLTDVSSTRDASSHVNQMPDAS</sequence>
<dbReference type="SMART" id="SM00558">
    <property type="entry name" value="JmjC"/>
    <property type="match status" value="1"/>
</dbReference>
<dbReference type="InterPro" id="IPR003347">
    <property type="entry name" value="JmjC_dom"/>
</dbReference>
<feature type="region of interest" description="Disordered" evidence="1">
    <location>
        <begin position="1094"/>
        <end position="1289"/>
    </location>
</feature>
<proteinExistence type="predicted"/>
<dbReference type="Pfam" id="PF02373">
    <property type="entry name" value="JmjC"/>
    <property type="match status" value="1"/>
</dbReference>
<feature type="region of interest" description="Disordered" evidence="1">
    <location>
        <begin position="1030"/>
        <end position="1062"/>
    </location>
</feature>
<feature type="compositionally biased region" description="Polar residues" evidence="1">
    <location>
        <begin position="1155"/>
        <end position="1168"/>
    </location>
</feature>
<organism evidence="3 4">
    <name type="scientific">Hohenbuehelia grisea</name>
    <dbReference type="NCBI Taxonomy" id="104357"/>
    <lineage>
        <taxon>Eukaryota</taxon>
        <taxon>Fungi</taxon>
        <taxon>Dikarya</taxon>
        <taxon>Basidiomycota</taxon>
        <taxon>Agaricomycotina</taxon>
        <taxon>Agaricomycetes</taxon>
        <taxon>Agaricomycetidae</taxon>
        <taxon>Agaricales</taxon>
        <taxon>Pleurotineae</taxon>
        <taxon>Pleurotaceae</taxon>
        <taxon>Hohenbuehelia</taxon>
    </lineage>
</organism>
<feature type="compositionally biased region" description="Polar residues" evidence="1">
    <location>
        <begin position="867"/>
        <end position="891"/>
    </location>
</feature>